<evidence type="ECO:0000313" key="4">
    <source>
        <dbReference type="Proteomes" id="UP000663866"/>
    </source>
</evidence>
<keyword evidence="4" id="KW-1185">Reference proteome</keyword>
<feature type="signal peptide" evidence="2">
    <location>
        <begin position="1"/>
        <end position="19"/>
    </location>
</feature>
<evidence type="ECO:0000256" key="1">
    <source>
        <dbReference type="SAM" id="Phobius"/>
    </source>
</evidence>
<accession>A0A819H0F8</accession>
<dbReference type="AlphaFoldDB" id="A0A819H0F8"/>
<keyword evidence="1" id="KW-1133">Transmembrane helix</keyword>
<keyword evidence="1" id="KW-0472">Membrane</keyword>
<proteinExistence type="predicted"/>
<keyword evidence="1" id="KW-0812">Transmembrane</keyword>
<protein>
    <submittedName>
        <fullName evidence="3">Uncharacterized protein</fullName>
    </submittedName>
</protein>
<evidence type="ECO:0000256" key="2">
    <source>
        <dbReference type="SAM" id="SignalP"/>
    </source>
</evidence>
<sequence>MTKFFLCNYLCLLIVLCYAQTNNFLGGSISWQPVSPYLTNAATVTIALQQTYSWVNSAWGCLALSGSLSETLVCLTGCSSNTTNIFVKGPCVYYDFGLDVTTARSVQTLSYALRAQLVLAYQNSTWKTLVSGATTWSVATYINLAVRNDTGVINSSPTANMTPIVVVPVNTQQTLRIPMTDGDYDVVKCRWASSTSAVASTTIDECKGVCQDLPGAKLHSSSNTDNNCTIVFNTSVVGYYCIAIQIEDFMSSSPNGTALSSIPLQFLVRSVQVSCGIPIITGDPTNGDTIYVQYNITYSAVITAQSGCSSTTIVRFLTIILPSGLASISTLFQSSSILYSTILKWTPTIDQIGTKQLFCTFAIDSNNSLSTEYCLNFVVIAQITASNSNNDSINWYLILGVSLGIGLPLCILMNILSYFNFPRWFNKKLLDKLRSKLSSKDKTLSRLHENPASNGQKRIDNGTQLYRELYIQPDDSMSESLMFFVQAPHFMGGMMSWQAVSPNLTNGSTTTIKLKQTYSWVSTSVSCLLVTGTSGNTLVCPTGCSSHATGITVTGTCIDYDFGLSITTSLATQSITYQLGAQLVLAYRSNSMIGLVAGSKSWSIATYINLAVRNDTGVINSSPTANMTPVVVVPVNTQQTLRIPMTDGDYDVVKCRWASNTSAVASTTIDECSGVCQELPGAKLYTSSNTDNNCTIVFNTSVVGYYCIAIQIEDFMSSSPNGTALSSIPLQFLVRSVQVSCGIPTITGNSTNGDTLYVQANVSYSTEIFARTDCNGTTIIRFLTIILPSGVSSISSIITYSSILYSTTFTWTPSNDQIGKKYLFCTIAVNSNNLQSTEYCLNFVVIAQMTTTVSNKESFNWYLLFGILLGIVLLAGLLLNILSYCYLPRWLDNTFLGELRRSFLHDEEETSSPLCKNQHNEEIPNKSQTINNSAGLYRELYVKPDESSCESEQPLSTSLNLSSSSQSKFKPWTATITRFLTLPSTGITPIDHPSTFPSSSERTLRSQTHRSILVQNYFEQHSSAWYRIG</sequence>
<reference evidence="3" key="1">
    <citation type="submission" date="2021-02" db="EMBL/GenBank/DDBJ databases">
        <authorList>
            <person name="Nowell W R."/>
        </authorList>
    </citation>
    <scope>NUCLEOTIDE SEQUENCE</scope>
</reference>
<feature type="transmembrane region" description="Helical" evidence="1">
    <location>
        <begin position="861"/>
        <end position="887"/>
    </location>
</feature>
<dbReference type="Proteomes" id="UP000663866">
    <property type="component" value="Unassembled WGS sequence"/>
</dbReference>
<feature type="chain" id="PRO_5032602476" evidence="2">
    <location>
        <begin position="20"/>
        <end position="1029"/>
    </location>
</feature>
<keyword evidence="2" id="KW-0732">Signal</keyword>
<dbReference type="EMBL" id="CAJOBG010001089">
    <property type="protein sequence ID" value="CAF3893158.1"/>
    <property type="molecule type" value="Genomic_DNA"/>
</dbReference>
<comment type="caution">
    <text evidence="3">The sequence shown here is derived from an EMBL/GenBank/DDBJ whole genome shotgun (WGS) entry which is preliminary data.</text>
</comment>
<evidence type="ECO:0000313" key="3">
    <source>
        <dbReference type="EMBL" id="CAF3893158.1"/>
    </source>
</evidence>
<feature type="transmembrane region" description="Helical" evidence="1">
    <location>
        <begin position="395"/>
        <end position="419"/>
    </location>
</feature>
<name>A0A819H0F8_9BILA</name>
<organism evidence="3 4">
    <name type="scientific">Rotaria magnacalcarata</name>
    <dbReference type="NCBI Taxonomy" id="392030"/>
    <lineage>
        <taxon>Eukaryota</taxon>
        <taxon>Metazoa</taxon>
        <taxon>Spiralia</taxon>
        <taxon>Gnathifera</taxon>
        <taxon>Rotifera</taxon>
        <taxon>Eurotatoria</taxon>
        <taxon>Bdelloidea</taxon>
        <taxon>Philodinida</taxon>
        <taxon>Philodinidae</taxon>
        <taxon>Rotaria</taxon>
    </lineage>
</organism>
<gene>
    <name evidence="3" type="ORF">OVN521_LOCUS9095</name>
</gene>
<feature type="transmembrane region" description="Helical" evidence="1">
    <location>
        <begin position="779"/>
        <end position="803"/>
    </location>
</feature>